<organism evidence="1 2">
    <name type="scientific">Flavobacterium agrisoli</name>
    <dbReference type="NCBI Taxonomy" id="2793066"/>
    <lineage>
        <taxon>Bacteria</taxon>
        <taxon>Pseudomonadati</taxon>
        <taxon>Bacteroidota</taxon>
        <taxon>Flavobacteriia</taxon>
        <taxon>Flavobacteriales</taxon>
        <taxon>Flavobacteriaceae</taxon>
        <taxon>Flavobacterium</taxon>
    </lineage>
</organism>
<dbReference type="AlphaFoldDB" id="A0A934PL05"/>
<protein>
    <recommendedName>
        <fullName evidence="3">Lipoprotein</fullName>
    </recommendedName>
</protein>
<evidence type="ECO:0000313" key="2">
    <source>
        <dbReference type="Proteomes" id="UP000609172"/>
    </source>
</evidence>
<reference evidence="1" key="1">
    <citation type="submission" date="2020-12" db="EMBL/GenBank/DDBJ databases">
        <title>Bacterial novel species Flavobacterium sp. SE-1-e isolated from soil.</title>
        <authorList>
            <person name="Jung H.-Y."/>
        </authorList>
    </citation>
    <scope>NUCLEOTIDE SEQUENCE</scope>
    <source>
        <strain evidence="1">SE-1-e</strain>
    </source>
</reference>
<accession>A0A934PL05</accession>
<dbReference type="RefSeq" id="WP_200104771.1">
    <property type="nucleotide sequence ID" value="NZ_JAEHFV010000001.1"/>
</dbReference>
<name>A0A934PL05_9FLAO</name>
<comment type="caution">
    <text evidence="1">The sequence shown here is derived from an EMBL/GenBank/DDBJ whole genome shotgun (WGS) entry which is preliminary data.</text>
</comment>
<gene>
    <name evidence="1" type="ORF">I5M07_03335</name>
</gene>
<evidence type="ECO:0000313" key="1">
    <source>
        <dbReference type="EMBL" id="MBK0368858.1"/>
    </source>
</evidence>
<evidence type="ECO:0008006" key="3">
    <source>
        <dbReference type="Google" id="ProtNLM"/>
    </source>
</evidence>
<dbReference type="Proteomes" id="UP000609172">
    <property type="component" value="Unassembled WGS sequence"/>
</dbReference>
<dbReference type="EMBL" id="JAEHFV010000001">
    <property type="protein sequence ID" value="MBK0368858.1"/>
    <property type="molecule type" value="Genomic_DNA"/>
</dbReference>
<keyword evidence="2" id="KW-1185">Reference proteome</keyword>
<sequence length="322" mass="35339">MKKIFCIAFLTLVLNGCDDGNLNVDTINFEDASVQSCTNGIIYKLNENESMLLQMPEGAIVDEPSETNTPLQYNINNSTYRVIYRAYNGTVSADNICSTIPPALPNVTDQWTATGGIIEIFTTQNTTTDETNNSTRITGYTHNIKFKNITFQKTDGPQVYNEFDFGEYVTSVAALNLSFQPSRTNQCATSKQLYNYTSSSSITIDNIDPNLIKNEVTVPGTPRTGLITSTTNKLTYKTFSEGVLSESYFCQTTTPILPVVSQTWLGVDGVANQSGVIEVVTETNGPNAFKHTITLKSTTLKKGNSTFKLGDSFLFGELNTTN</sequence>
<proteinExistence type="predicted"/>